<accession>A0A4R1MXI9</accession>
<name>A0A4R1MXI9_9FIRM</name>
<feature type="transmembrane region" description="Helical" evidence="1">
    <location>
        <begin position="181"/>
        <end position="205"/>
    </location>
</feature>
<evidence type="ECO:0000313" key="3">
    <source>
        <dbReference type="Proteomes" id="UP000294545"/>
    </source>
</evidence>
<dbReference type="RefSeq" id="WP_132279695.1">
    <property type="nucleotide sequence ID" value="NZ_SMGQ01000011.1"/>
</dbReference>
<protein>
    <recommendedName>
        <fullName evidence="4">Zn-dependent protease</fullName>
    </recommendedName>
</protein>
<organism evidence="2 3">
    <name type="scientific">Natranaerovirga hydrolytica</name>
    <dbReference type="NCBI Taxonomy" id="680378"/>
    <lineage>
        <taxon>Bacteria</taxon>
        <taxon>Bacillati</taxon>
        <taxon>Bacillota</taxon>
        <taxon>Clostridia</taxon>
        <taxon>Lachnospirales</taxon>
        <taxon>Natranaerovirgaceae</taxon>
        <taxon>Natranaerovirga</taxon>
    </lineage>
</organism>
<dbReference type="OrthoDB" id="2063070at2"/>
<feature type="transmembrane region" description="Helical" evidence="1">
    <location>
        <begin position="51"/>
        <end position="68"/>
    </location>
</feature>
<keyword evidence="1" id="KW-1133">Transmembrane helix</keyword>
<keyword evidence="1" id="KW-0472">Membrane</keyword>
<sequence>MINEILKLLAVALAAIVVMYLHELPKSIAYIHLNPLQRKKEKNSIYKIKQYVDPLGLIFFITSFVGFSRPFAYRIKDKKTNYVLGIVGLVACLISALFFYSLYITLIINLRISIFFYETGSLIYVYRFIEFFLRSGVLLSIMLFFVNVLIPIPSFDIAMIIASKSPKKYFTLHQYEKFLQLLFIVLLAFNFFAFVIMPIENVLFFS</sequence>
<gene>
    <name evidence="2" type="ORF">EDC19_0383</name>
</gene>
<evidence type="ECO:0008006" key="4">
    <source>
        <dbReference type="Google" id="ProtNLM"/>
    </source>
</evidence>
<dbReference type="Proteomes" id="UP000294545">
    <property type="component" value="Unassembled WGS sequence"/>
</dbReference>
<feature type="transmembrane region" description="Helical" evidence="1">
    <location>
        <begin position="138"/>
        <end position="161"/>
    </location>
</feature>
<feature type="transmembrane region" description="Helical" evidence="1">
    <location>
        <begin position="5"/>
        <end position="22"/>
    </location>
</feature>
<reference evidence="2 3" key="1">
    <citation type="submission" date="2019-03" db="EMBL/GenBank/DDBJ databases">
        <title>Genomic Encyclopedia of Type Strains, Phase IV (KMG-IV): sequencing the most valuable type-strain genomes for metagenomic binning, comparative biology and taxonomic classification.</title>
        <authorList>
            <person name="Goeker M."/>
        </authorList>
    </citation>
    <scope>NUCLEOTIDE SEQUENCE [LARGE SCALE GENOMIC DNA]</scope>
    <source>
        <strain evidence="2 3">DSM 24176</strain>
    </source>
</reference>
<keyword evidence="3" id="KW-1185">Reference proteome</keyword>
<feature type="transmembrane region" description="Helical" evidence="1">
    <location>
        <begin position="106"/>
        <end position="126"/>
    </location>
</feature>
<comment type="caution">
    <text evidence="2">The sequence shown here is derived from an EMBL/GenBank/DDBJ whole genome shotgun (WGS) entry which is preliminary data.</text>
</comment>
<proteinExistence type="predicted"/>
<keyword evidence="1" id="KW-0812">Transmembrane</keyword>
<feature type="transmembrane region" description="Helical" evidence="1">
    <location>
        <begin position="80"/>
        <end position="100"/>
    </location>
</feature>
<evidence type="ECO:0000313" key="2">
    <source>
        <dbReference type="EMBL" id="TCK97977.1"/>
    </source>
</evidence>
<dbReference type="AlphaFoldDB" id="A0A4R1MXI9"/>
<dbReference type="EMBL" id="SMGQ01000011">
    <property type="protein sequence ID" value="TCK97977.1"/>
    <property type="molecule type" value="Genomic_DNA"/>
</dbReference>
<evidence type="ECO:0000256" key="1">
    <source>
        <dbReference type="SAM" id="Phobius"/>
    </source>
</evidence>